<name>A0A8H6WKX4_MYCCL</name>
<sequence length="102" mass="11391">MGDDPGNYQPLPNLPSLRPYGLPARQPFGATNYAEMTENYNLGIENRRPQRQGLDVEFMDTDQLKNVIHSQNQTLERVQGQNTSDGPRGRGPMSFRALGALC</sequence>
<evidence type="ECO:0000313" key="2">
    <source>
        <dbReference type="EMBL" id="KAF7321197.1"/>
    </source>
</evidence>
<evidence type="ECO:0000313" key="3">
    <source>
        <dbReference type="Proteomes" id="UP000613580"/>
    </source>
</evidence>
<dbReference type="AlphaFoldDB" id="A0A8H6WKX4"/>
<gene>
    <name evidence="2" type="ORF">HMN09_00208200</name>
</gene>
<feature type="compositionally biased region" description="Polar residues" evidence="1">
    <location>
        <begin position="74"/>
        <end position="85"/>
    </location>
</feature>
<feature type="region of interest" description="Disordered" evidence="1">
    <location>
        <begin position="1"/>
        <end position="23"/>
    </location>
</feature>
<reference evidence="2" key="1">
    <citation type="submission" date="2020-05" db="EMBL/GenBank/DDBJ databases">
        <title>Mycena genomes resolve the evolution of fungal bioluminescence.</title>
        <authorList>
            <person name="Tsai I.J."/>
        </authorList>
    </citation>
    <scope>NUCLEOTIDE SEQUENCE</scope>
    <source>
        <strain evidence="2">110903Hualien_Pintung</strain>
    </source>
</reference>
<feature type="region of interest" description="Disordered" evidence="1">
    <location>
        <begin position="74"/>
        <end position="94"/>
    </location>
</feature>
<protein>
    <submittedName>
        <fullName evidence="2">Uncharacterized protein</fullName>
    </submittedName>
</protein>
<keyword evidence="3" id="KW-1185">Reference proteome</keyword>
<organism evidence="2 3">
    <name type="scientific">Mycena chlorophos</name>
    <name type="common">Agaric fungus</name>
    <name type="synonym">Agaricus chlorophos</name>
    <dbReference type="NCBI Taxonomy" id="658473"/>
    <lineage>
        <taxon>Eukaryota</taxon>
        <taxon>Fungi</taxon>
        <taxon>Dikarya</taxon>
        <taxon>Basidiomycota</taxon>
        <taxon>Agaricomycotina</taxon>
        <taxon>Agaricomycetes</taxon>
        <taxon>Agaricomycetidae</taxon>
        <taxon>Agaricales</taxon>
        <taxon>Marasmiineae</taxon>
        <taxon>Mycenaceae</taxon>
        <taxon>Mycena</taxon>
    </lineage>
</organism>
<accession>A0A8H6WKX4</accession>
<dbReference type="Proteomes" id="UP000613580">
    <property type="component" value="Unassembled WGS sequence"/>
</dbReference>
<evidence type="ECO:0000256" key="1">
    <source>
        <dbReference type="SAM" id="MobiDB-lite"/>
    </source>
</evidence>
<proteinExistence type="predicted"/>
<dbReference type="EMBL" id="JACAZE010000002">
    <property type="protein sequence ID" value="KAF7321197.1"/>
    <property type="molecule type" value="Genomic_DNA"/>
</dbReference>
<comment type="caution">
    <text evidence="2">The sequence shown here is derived from an EMBL/GenBank/DDBJ whole genome shotgun (WGS) entry which is preliminary data.</text>
</comment>